<evidence type="ECO:0000313" key="2">
    <source>
        <dbReference type="Proteomes" id="UP000680670"/>
    </source>
</evidence>
<dbReference type="PROSITE" id="PS51257">
    <property type="entry name" value="PROKAR_LIPOPROTEIN"/>
    <property type="match status" value="1"/>
</dbReference>
<dbReference type="RefSeq" id="WP_212951503.1">
    <property type="nucleotide sequence ID" value="NZ_BORI01000027.1"/>
</dbReference>
<gene>
    <name evidence="1" type="ORF">J6TS1_17880</name>
</gene>
<evidence type="ECO:0008006" key="3">
    <source>
        <dbReference type="Google" id="ProtNLM"/>
    </source>
</evidence>
<evidence type="ECO:0000313" key="1">
    <source>
        <dbReference type="EMBL" id="GIN95918.1"/>
    </source>
</evidence>
<dbReference type="Proteomes" id="UP000680670">
    <property type="component" value="Unassembled WGS sequence"/>
</dbReference>
<sequence>MIKSLVNLANRRKYLILSSLILSTFLFGCGPKSVNENGSDLLNIPDDDKYTYLFVQGVDENGAASQSEIINDDQKIEKFISHINKIEVVKPSNEEIELKNKELNQEGNYIIALSDSKDLENKVYYMTFFKDGSIYFQHSNKNVLAYTSKEKDPELLKEIKELLDIDL</sequence>
<protein>
    <recommendedName>
        <fullName evidence="3">Lipoprotein</fullName>
    </recommendedName>
</protein>
<organism evidence="1 2">
    <name type="scientific">Siminovitchia terrae</name>
    <name type="common">Bacillus terrae</name>
    <dbReference type="NCBI Taxonomy" id="1914933"/>
    <lineage>
        <taxon>Bacteria</taxon>
        <taxon>Bacillati</taxon>
        <taxon>Bacillota</taxon>
        <taxon>Bacilli</taxon>
        <taxon>Bacillales</taxon>
        <taxon>Bacillaceae</taxon>
        <taxon>Siminovitchia</taxon>
    </lineage>
</organism>
<name>A0ABQ4KV48_SIMTE</name>
<reference evidence="1 2" key="1">
    <citation type="submission" date="2021-03" db="EMBL/GenBank/DDBJ databases">
        <title>Antimicrobial resistance genes in bacteria isolated from Japanese honey, and their potential for conferring macrolide and lincosamide resistance in the American foulbrood pathogen Paenibacillus larvae.</title>
        <authorList>
            <person name="Okamoto M."/>
            <person name="Kumagai M."/>
            <person name="Kanamori H."/>
            <person name="Takamatsu D."/>
        </authorList>
    </citation>
    <scope>NUCLEOTIDE SEQUENCE [LARGE SCALE GENOMIC DNA]</scope>
    <source>
        <strain evidence="1 2">J6TS1</strain>
    </source>
</reference>
<comment type="caution">
    <text evidence="1">The sequence shown here is derived from an EMBL/GenBank/DDBJ whole genome shotgun (WGS) entry which is preliminary data.</text>
</comment>
<dbReference type="EMBL" id="BORJ01000004">
    <property type="protein sequence ID" value="GIN95918.1"/>
    <property type="molecule type" value="Genomic_DNA"/>
</dbReference>
<accession>A0ABQ4KV48</accession>
<proteinExistence type="predicted"/>
<keyword evidence="2" id="KW-1185">Reference proteome</keyword>